<keyword evidence="1" id="KW-1133">Transmembrane helix</keyword>
<keyword evidence="1" id="KW-0812">Transmembrane</keyword>
<evidence type="ECO:0000256" key="1">
    <source>
        <dbReference type="SAM" id="Phobius"/>
    </source>
</evidence>
<dbReference type="RefSeq" id="WP_189958679.1">
    <property type="nucleotide sequence ID" value="NZ_BMVG01000044.1"/>
</dbReference>
<gene>
    <name evidence="2" type="ORF">GCM10010339_82060</name>
</gene>
<dbReference type="EMBL" id="BMVG01000044">
    <property type="protein sequence ID" value="GHE13803.1"/>
    <property type="molecule type" value="Genomic_DNA"/>
</dbReference>
<name>A0A918YSE7_9ACTN</name>
<evidence type="ECO:0000313" key="3">
    <source>
        <dbReference type="Proteomes" id="UP000655443"/>
    </source>
</evidence>
<organism evidence="2 3">
    <name type="scientific">Streptomyces alanosinicus</name>
    <dbReference type="NCBI Taxonomy" id="68171"/>
    <lineage>
        <taxon>Bacteria</taxon>
        <taxon>Bacillati</taxon>
        <taxon>Actinomycetota</taxon>
        <taxon>Actinomycetes</taxon>
        <taxon>Kitasatosporales</taxon>
        <taxon>Streptomycetaceae</taxon>
        <taxon>Streptomyces</taxon>
    </lineage>
</organism>
<keyword evidence="3" id="KW-1185">Reference proteome</keyword>
<feature type="transmembrane region" description="Helical" evidence="1">
    <location>
        <begin position="21"/>
        <end position="39"/>
    </location>
</feature>
<protein>
    <submittedName>
        <fullName evidence="2">Uncharacterized protein</fullName>
    </submittedName>
</protein>
<evidence type="ECO:0000313" key="2">
    <source>
        <dbReference type="EMBL" id="GHE13803.1"/>
    </source>
</evidence>
<reference evidence="2" key="1">
    <citation type="journal article" date="2014" name="Int. J. Syst. Evol. Microbiol.">
        <title>Complete genome sequence of Corynebacterium casei LMG S-19264T (=DSM 44701T), isolated from a smear-ripened cheese.</title>
        <authorList>
            <consortium name="US DOE Joint Genome Institute (JGI-PGF)"/>
            <person name="Walter F."/>
            <person name="Albersmeier A."/>
            <person name="Kalinowski J."/>
            <person name="Ruckert C."/>
        </authorList>
    </citation>
    <scope>NUCLEOTIDE SEQUENCE</scope>
    <source>
        <strain evidence="2">JCM 4714</strain>
    </source>
</reference>
<dbReference type="Proteomes" id="UP000655443">
    <property type="component" value="Unassembled WGS sequence"/>
</dbReference>
<feature type="transmembrane region" description="Helical" evidence="1">
    <location>
        <begin position="51"/>
        <end position="71"/>
    </location>
</feature>
<comment type="caution">
    <text evidence="2">The sequence shown here is derived from an EMBL/GenBank/DDBJ whole genome shotgun (WGS) entry which is preliminary data.</text>
</comment>
<dbReference type="AlphaFoldDB" id="A0A918YSE7"/>
<keyword evidence="1" id="KW-0472">Membrane</keyword>
<accession>A0A918YSE7</accession>
<reference evidence="2" key="2">
    <citation type="submission" date="2020-09" db="EMBL/GenBank/DDBJ databases">
        <authorList>
            <person name="Sun Q."/>
            <person name="Ohkuma M."/>
        </authorList>
    </citation>
    <scope>NUCLEOTIDE SEQUENCE</scope>
    <source>
        <strain evidence="2">JCM 4714</strain>
    </source>
</reference>
<sequence>MSSIVMAVDTLTNVKLIGADVKDILINTVVPILGIWFVAKTWKESGSPLKTGVALIAAGAIWWGVLNMTLLRDQTGETWNHNGTKAAAQVTAPVAVGGEGR</sequence>
<proteinExistence type="predicted"/>